<feature type="compositionally biased region" description="Low complexity" evidence="1">
    <location>
        <begin position="870"/>
        <end position="879"/>
    </location>
</feature>
<keyword evidence="2" id="KW-0812">Transmembrane</keyword>
<evidence type="ECO:0000256" key="1">
    <source>
        <dbReference type="SAM" id="MobiDB-lite"/>
    </source>
</evidence>
<feature type="transmembrane region" description="Helical" evidence="2">
    <location>
        <begin position="210"/>
        <end position="232"/>
    </location>
</feature>
<feature type="transmembrane region" description="Helical" evidence="2">
    <location>
        <begin position="428"/>
        <end position="450"/>
    </location>
</feature>
<dbReference type="AlphaFoldDB" id="A0A6A6SSW2"/>
<feature type="region of interest" description="Disordered" evidence="1">
    <location>
        <begin position="792"/>
        <end position="844"/>
    </location>
</feature>
<feature type="region of interest" description="Disordered" evidence="1">
    <location>
        <begin position="736"/>
        <end position="777"/>
    </location>
</feature>
<dbReference type="OrthoDB" id="5392263at2759"/>
<accession>A0A6A6SSW2</accession>
<proteinExistence type="predicted"/>
<feature type="compositionally biased region" description="Basic and acidic residues" evidence="1">
    <location>
        <begin position="736"/>
        <end position="745"/>
    </location>
</feature>
<evidence type="ECO:0000313" key="4">
    <source>
        <dbReference type="Proteomes" id="UP000799324"/>
    </source>
</evidence>
<feature type="transmembrane region" description="Helical" evidence="2">
    <location>
        <begin position="393"/>
        <end position="416"/>
    </location>
</feature>
<feature type="region of interest" description="Disordered" evidence="1">
    <location>
        <begin position="864"/>
        <end position="899"/>
    </location>
</feature>
<dbReference type="Proteomes" id="UP000799324">
    <property type="component" value="Unassembled WGS sequence"/>
</dbReference>
<gene>
    <name evidence="3" type="ORF">K491DRAFT_608064</name>
</gene>
<organism evidence="3 4">
    <name type="scientific">Lophiostoma macrostomum CBS 122681</name>
    <dbReference type="NCBI Taxonomy" id="1314788"/>
    <lineage>
        <taxon>Eukaryota</taxon>
        <taxon>Fungi</taxon>
        <taxon>Dikarya</taxon>
        <taxon>Ascomycota</taxon>
        <taxon>Pezizomycotina</taxon>
        <taxon>Dothideomycetes</taxon>
        <taxon>Pleosporomycetidae</taxon>
        <taxon>Pleosporales</taxon>
        <taxon>Lophiostomataceae</taxon>
        <taxon>Lophiostoma</taxon>
    </lineage>
</organism>
<sequence>MRTNFTECAIRYSANTSEGDALRTQWGWHGPILGLARDNRTQISREGCRSLCGTGIDAYPWNDASSTITTWILPVVGTLLQAPFESNAFRRTVWAITRWVGSPIASLSYVLWNIKVSAKAALMVDMAVRYDETPVRKSHFGSMRDSMYLLLAMTQYTMNPVAIKREKEAEGLLRIVLFSKDLKLTDTNQTLRQMRRTLARELREMRRRGVVPVFVSTLWFLFAFALSIQAAFGDVGENRTAHDLALGCLLAWFPILIMGSIVDRNPIAADAIKKKLNALVDHVRHALRDPRHRKAFLDSFANQPQKEFERLRDWVDDIAENSEFMENFFIDFAGQGRVRWHYGAAHPILSDIENCYIAEKGRNWMYYEAEARMSLVLGPVNSEGLVWFDIREFWQITSAIIIVAASCGGAFILSYFTPTVGLGCRSGGYTIFFVISLGLLILEMAVWFGLSPYEVEEPSWLATTSNRLQRSTTFQRVDDMAHGTWAKLKRRTSSVLNTTGDWLVRTTIRTTLLLPWKDKDAIEAKLESASNRVINRLRGMSPQKRWEMFFFRPLEIFNTIWLVYIVLAQTFGWYKTCDCVTSYWGGGGGYLDFSQQDTTNNKWVEYYWVTGTVVTSTMMALAMFYVTVEWAQQSWLSTENYDDAMEGLKMTRKYRHWTYACRWLSRIATRVSLDPIEKLAVLAGIIKKPQKTLLWTKDYAWGPDHPDRPMAPTSTHAPQHNMKPSIELTEYTSPMVRDDSHDSHQPYETPAMATSLFPPAISTRRRPQNTYESVLRSDSGRLSDDFAAAQQSLMRTSDESPTAPLIQRPGQAHHSPLEPTQSGTSEGQRRRSSDDMGYPVSPPAIAHSSLGPFFGSEADVHIRQGYSKASSEPGSSPVEGGLGIRFDSRDVEAGSSKHT</sequence>
<keyword evidence="4" id="KW-1185">Reference proteome</keyword>
<feature type="transmembrane region" description="Helical" evidence="2">
    <location>
        <begin position="554"/>
        <end position="574"/>
    </location>
</feature>
<dbReference type="EMBL" id="MU004442">
    <property type="protein sequence ID" value="KAF2650865.1"/>
    <property type="molecule type" value="Genomic_DNA"/>
</dbReference>
<evidence type="ECO:0000313" key="3">
    <source>
        <dbReference type="EMBL" id="KAF2650865.1"/>
    </source>
</evidence>
<evidence type="ECO:0000256" key="2">
    <source>
        <dbReference type="SAM" id="Phobius"/>
    </source>
</evidence>
<keyword evidence="2" id="KW-1133">Transmembrane helix</keyword>
<keyword evidence="2" id="KW-0472">Membrane</keyword>
<reference evidence="3" key="1">
    <citation type="journal article" date="2020" name="Stud. Mycol.">
        <title>101 Dothideomycetes genomes: a test case for predicting lifestyles and emergence of pathogens.</title>
        <authorList>
            <person name="Haridas S."/>
            <person name="Albert R."/>
            <person name="Binder M."/>
            <person name="Bloem J."/>
            <person name="Labutti K."/>
            <person name="Salamov A."/>
            <person name="Andreopoulos B."/>
            <person name="Baker S."/>
            <person name="Barry K."/>
            <person name="Bills G."/>
            <person name="Bluhm B."/>
            <person name="Cannon C."/>
            <person name="Castanera R."/>
            <person name="Culley D."/>
            <person name="Daum C."/>
            <person name="Ezra D."/>
            <person name="Gonzalez J."/>
            <person name="Henrissat B."/>
            <person name="Kuo A."/>
            <person name="Liang C."/>
            <person name="Lipzen A."/>
            <person name="Lutzoni F."/>
            <person name="Magnuson J."/>
            <person name="Mondo S."/>
            <person name="Nolan M."/>
            <person name="Ohm R."/>
            <person name="Pangilinan J."/>
            <person name="Park H.-J."/>
            <person name="Ramirez L."/>
            <person name="Alfaro M."/>
            <person name="Sun H."/>
            <person name="Tritt A."/>
            <person name="Yoshinaga Y."/>
            <person name="Zwiers L.-H."/>
            <person name="Turgeon B."/>
            <person name="Goodwin S."/>
            <person name="Spatafora J."/>
            <person name="Crous P."/>
            <person name="Grigoriev I."/>
        </authorList>
    </citation>
    <scope>NUCLEOTIDE SEQUENCE</scope>
    <source>
        <strain evidence="3">CBS 122681</strain>
    </source>
</reference>
<name>A0A6A6SSW2_9PLEO</name>
<feature type="transmembrane region" description="Helical" evidence="2">
    <location>
        <begin position="244"/>
        <end position="262"/>
    </location>
</feature>
<feature type="transmembrane region" description="Helical" evidence="2">
    <location>
        <begin position="606"/>
        <end position="628"/>
    </location>
</feature>
<protein>
    <submittedName>
        <fullName evidence="3">Uncharacterized protein</fullName>
    </submittedName>
</protein>